<organism evidence="2">
    <name type="scientific">Cyprideis torosa</name>
    <dbReference type="NCBI Taxonomy" id="163714"/>
    <lineage>
        <taxon>Eukaryota</taxon>
        <taxon>Metazoa</taxon>
        <taxon>Ecdysozoa</taxon>
        <taxon>Arthropoda</taxon>
        <taxon>Crustacea</taxon>
        <taxon>Oligostraca</taxon>
        <taxon>Ostracoda</taxon>
        <taxon>Podocopa</taxon>
        <taxon>Podocopida</taxon>
        <taxon>Cytherocopina</taxon>
        <taxon>Cytheroidea</taxon>
        <taxon>Cytherideidae</taxon>
        <taxon>Cyprideis</taxon>
    </lineage>
</organism>
<sequence>MFIEERGPSWRPTDLWDDLYSSLAEESRLDGPSDSHLRLLETKEVAQLLYNHEHPNQSPFTQKIPRPADGAFQRVHVPTFPRMDPLKVQQIMEEHAEVTGNSPSPQVHPPPPRIVPQGPPVVRLRESTAVITNNARRLEVLRDCVNCIFENKISDVRKTFPAVIRGLKHSVARQALCEQLAQHVKGSRAVLDHVQFDYVVRLMNAALSNESSLDEGGVATSFLPLATSICRKLSTGVIQFAYTCIQDHPVWDNQSFWETAYFQDVEKEIRTLYLPASSIPNPGPQQSMTQFRGRKPVLLDEPSALDLAAEQLRQVVYYSPERLKELAQMEDAILYSQATHYAHRIIYLKVPLSASLRSKGGQTSHAHAGDRDSLVNSMTNSSVVVSDSSSDEESGFNEGNVPDVSEQVVRFLKRFLENTFERVHVDVDRESTVAMLDDFKANMYEVVDIHIETLEAVQREITRLPPAQKATILPPMLIPGEELISEKEGLRGYLVPDGRGDDGVVGPLLIPAEGALFLTNYRLVFKGIPCDPGASEYRVFRSFPLMALTREKKVPHAELPQLMDVSEGLQLRAACFQLIKIGFDANVTSEDIEAFRKTVHRLRWPMSEYDLFPLSEGLAAFAAYHAAHGKEKTKNATLRGFAKKTLLKTAQKAGLRPKPATVKKRGGVAAQLHPYNTMAAFDNGRTRSMSTAGPVQHAESLENMMEREEDLDVRAGTLPAPASRYPRGPYVASEGDISHLASEADGPPHHPTVSNDARTLERLSETNYVQDWIRLGLGMQMTTHHGLLEGTLESRLSAGGQASSSAIPTLMLGGRGSRSEPFRISQVNSAYSLSRSYPALIPVPNALSDEGIRSVPTGHLPTSGNSSASVATPEHMCRTRRANVPTELQQLLSETEKTELEEVGFSQKQMGMKTDSASKVEFIPVDFTDVRHTKLAFKKLLRACLPSALAESSSSGKKEKAEIAAEPKINFYKCIEESGWYRQIQTLMQLSGAIVDLMDLQGASVMLCLEDGWDVTAQLSSIAQVCADPYYRTFAGFRTLVEREWLALGHRFSYRSCHTAACETSLFAPIFLQFLDIVYQILIQFPLSFEFNSRYLSFLAYHSISCRFGTFLFNSELERREAESVLADYGREMQRKSRRGAPASWESDEDLPALPVRSSISSSPPTGHFHHPSGGSSRLALLPSIFDFLEAQIMTSPIFHNFLYCPDPENPVLRPYSSPSKFEIWDFYLQDSLARGPWQDLTEPEDHTVDESLQQTSARRKSYSWSHLELPSSFAHLLEMHKNAEEDLGDMPPQFWQSIWDDLKPFESALAQGMELSPVDSESRSHLRLFHKKSTLDLLIRGKMAHSSSAAGLPSSVSAASAGKDGPPHLFERHNYSKPAKCDVCGELLWSFVKNGMRCQGCGINAHDRCTAEDGLGACPKTRTPPAPAPTREGTVKGTAPPAGDSGRGQAGATIGSFESQVSHSRTASSDGGTLVTPAHTKSVSTQQLYDQFSARPREEHSSHEGYLFKRGAFLKGLHQRYFVLDSIKHQLRYYDTKEDAHCKGFIDLKEVISASAVPSPPPLPGQKAEGMAFFEPLPGQKAEGMAFFELKTIKRVYHFGSMDSASAAEWVEKIQANL</sequence>
<dbReference type="PROSITE" id="PS00479">
    <property type="entry name" value="ZF_DAG_PE_1"/>
    <property type="match status" value="1"/>
</dbReference>
<dbReference type="InterPro" id="IPR030564">
    <property type="entry name" value="Myotubularin"/>
</dbReference>
<evidence type="ECO:0000313" key="2">
    <source>
        <dbReference type="EMBL" id="CAD7223581.1"/>
    </source>
</evidence>
<dbReference type="SUPFAM" id="SSF52799">
    <property type="entry name" value="(Phosphotyrosine protein) phosphatases II"/>
    <property type="match status" value="1"/>
</dbReference>
<dbReference type="GO" id="GO:0016020">
    <property type="term" value="C:membrane"/>
    <property type="evidence" value="ECO:0007669"/>
    <property type="project" value="TreeGrafter"/>
</dbReference>
<dbReference type="InterPro" id="IPR029021">
    <property type="entry name" value="Prot-tyrosine_phosphatase-like"/>
</dbReference>
<proteinExistence type="inferred from homology"/>
<comment type="similarity">
    <text evidence="1">Belongs to the protein-tyrosine phosphatase family. Non-receptor class myotubularin subfamily.</text>
</comment>
<dbReference type="Pfam" id="PF00130">
    <property type="entry name" value="C1_1"/>
    <property type="match status" value="1"/>
</dbReference>
<dbReference type="PROSITE" id="PS50081">
    <property type="entry name" value="ZF_DAG_PE_2"/>
    <property type="match status" value="1"/>
</dbReference>
<dbReference type="GO" id="GO:0005085">
    <property type="term" value="F:guanyl-nucleotide exchange factor activity"/>
    <property type="evidence" value="ECO:0007669"/>
    <property type="project" value="TreeGrafter"/>
</dbReference>
<dbReference type="Pfam" id="PF12335">
    <property type="entry name" value="SBF2"/>
    <property type="match status" value="1"/>
</dbReference>
<dbReference type="InterPro" id="IPR004182">
    <property type="entry name" value="GRAM"/>
</dbReference>
<protein>
    <submittedName>
        <fullName evidence="2">Uncharacterized protein</fullName>
    </submittedName>
</protein>
<dbReference type="InterPro" id="IPR011993">
    <property type="entry name" value="PH-like_dom_sf"/>
</dbReference>
<dbReference type="PANTHER" id="PTHR10807">
    <property type="entry name" value="MYOTUBULARIN-RELATED"/>
    <property type="match status" value="1"/>
</dbReference>
<name>A0A7R8W2J3_9CRUS</name>
<dbReference type="InterPro" id="IPR002219">
    <property type="entry name" value="PKC_DAG/PE"/>
</dbReference>
<dbReference type="SMART" id="SM00568">
    <property type="entry name" value="GRAM"/>
    <property type="match status" value="1"/>
</dbReference>
<reference evidence="2" key="1">
    <citation type="submission" date="2020-11" db="EMBL/GenBank/DDBJ databases">
        <authorList>
            <person name="Tran Van P."/>
        </authorList>
    </citation>
    <scope>NUCLEOTIDE SEQUENCE</scope>
</reference>
<dbReference type="PROSITE" id="PS50003">
    <property type="entry name" value="PH_DOMAIN"/>
    <property type="match status" value="1"/>
</dbReference>
<dbReference type="Pfam" id="PF00169">
    <property type="entry name" value="PH"/>
    <property type="match status" value="1"/>
</dbReference>
<evidence type="ECO:0000256" key="1">
    <source>
        <dbReference type="ARBA" id="ARBA00007471"/>
    </source>
</evidence>
<dbReference type="CDD" id="cd01235">
    <property type="entry name" value="PH_Sbf1_hMTMR5"/>
    <property type="match status" value="1"/>
</dbReference>
<dbReference type="InterPro" id="IPR010569">
    <property type="entry name" value="Myotubularin-like_Pase_dom"/>
</dbReference>
<dbReference type="SUPFAM" id="SSF50729">
    <property type="entry name" value="PH domain-like"/>
    <property type="match status" value="2"/>
</dbReference>
<dbReference type="GO" id="GO:0005737">
    <property type="term" value="C:cytoplasm"/>
    <property type="evidence" value="ECO:0007669"/>
    <property type="project" value="TreeGrafter"/>
</dbReference>
<dbReference type="SMART" id="SM00109">
    <property type="entry name" value="C1"/>
    <property type="match status" value="1"/>
</dbReference>
<dbReference type="InterPro" id="IPR001849">
    <property type="entry name" value="PH_domain"/>
</dbReference>
<dbReference type="SMART" id="SM00233">
    <property type="entry name" value="PH"/>
    <property type="match status" value="1"/>
</dbReference>
<dbReference type="Pfam" id="PF02893">
    <property type="entry name" value="GRAM"/>
    <property type="match status" value="1"/>
</dbReference>
<dbReference type="InterPro" id="IPR022096">
    <property type="entry name" value="SBF1/SBF2"/>
</dbReference>
<dbReference type="OrthoDB" id="74314at2759"/>
<dbReference type="EMBL" id="OB660225">
    <property type="protein sequence ID" value="CAD7223581.1"/>
    <property type="molecule type" value="Genomic_DNA"/>
</dbReference>
<dbReference type="PROSITE" id="PS51339">
    <property type="entry name" value="PPASE_MYOTUBULARIN"/>
    <property type="match status" value="1"/>
</dbReference>
<dbReference type="PANTHER" id="PTHR10807:SF109">
    <property type="entry name" value="SET DOMAIN BINDING FACTOR, ISOFORM A"/>
    <property type="match status" value="1"/>
</dbReference>
<accession>A0A7R8W2J3</accession>
<dbReference type="Gene3D" id="3.30.60.20">
    <property type="match status" value="1"/>
</dbReference>
<dbReference type="Pfam" id="PF06602">
    <property type="entry name" value="Myotub-related"/>
    <property type="match status" value="1"/>
</dbReference>
<gene>
    <name evidence="2" type="ORF">CTOB1V02_LOCUS1563</name>
</gene>
<dbReference type="Gene3D" id="2.30.29.30">
    <property type="entry name" value="Pleckstrin-homology domain (PH domain)/Phosphotyrosine-binding domain (PTB)"/>
    <property type="match status" value="1"/>
</dbReference>